<evidence type="ECO:0000313" key="1">
    <source>
        <dbReference type="EMBL" id="GGK79498.1"/>
    </source>
</evidence>
<dbReference type="RefSeq" id="WP_229775375.1">
    <property type="nucleotide sequence ID" value="NZ_BMPD01000007.1"/>
</dbReference>
<proteinExistence type="predicted"/>
<dbReference type="EMBL" id="BMPD01000007">
    <property type="protein sequence ID" value="GGK79498.1"/>
    <property type="molecule type" value="Genomic_DNA"/>
</dbReference>
<accession>A0A830EVA7</accession>
<gene>
    <name evidence="1" type="ORF">GCM10009067_34760</name>
</gene>
<reference evidence="1" key="1">
    <citation type="journal article" date="2014" name="Int. J. Syst. Evol. Microbiol.">
        <title>Complete genome sequence of Corynebacterium casei LMG S-19264T (=DSM 44701T), isolated from a smear-ripened cheese.</title>
        <authorList>
            <consortium name="US DOE Joint Genome Institute (JGI-PGF)"/>
            <person name="Walter F."/>
            <person name="Albersmeier A."/>
            <person name="Kalinowski J."/>
            <person name="Ruckert C."/>
        </authorList>
    </citation>
    <scope>NUCLEOTIDE SEQUENCE</scope>
    <source>
        <strain evidence="1">JCM 19018</strain>
    </source>
</reference>
<dbReference type="AlphaFoldDB" id="A0A830EVA7"/>
<protein>
    <submittedName>
        <fullName evidence="1">Uncharacterized protein</fullName>
    </submittedName>
</protein>
<evidence type="ECO:0000313" key="2">
    <source>
        <dbReference type="Proteomes" id="UP000614221"/>
    </source>
</evidence>
<name>A0A830EVA7_9EURY</name>
<comment type="caution">
    <text evidence="1">The sequence shown here is derived from an EMBL/GenBank/DDBJ whole genome shotgun (WGS) entry which is preliminary data.</text>
</comment>
<organism evidence="1 2">
    <name type="scientific">Haloarcula sebkhae</name>
    <dbReference type="NCBI Taxonomy" id="932660"/>
    <lineage>
        <taxon>Archaea</taxon>
        <taxon>Methanobacteriati</taxon>
        <taxon>Methanobacteriota</taxon>
        <taxon>Stenosarchaea group</taxon>
        <taxon>Halobacteria</taxon>
        <taxon>Halobacteriales</taxon>
        <taxon>Haloarculaceae</taxon>
        <taxon>Haloarcula</taxon>
    </lineage>
</organism>
<reference evidence="1" key="2">
    <citation type="submission" date="2020-09" db="EMBL/GenBank/DDBJ databases">
        <authorList>
            <person name="Sun Q."/>
            <person name="Ohkuma M."/>
        </authorList>
    </citation>
    <scope>NUCLEOTIDE SEQUENCE</scope>
    <source>
        <strain evidence="1">JCM 19018</strain>
    </source>
</reference>
<dbReference type="Proteomes" id="UP000614221">
    <property type="component" value="Unassembled WGS sequence"/>
</dbReference>
<sequence>MSGTRSYAQVDDFVDYTEQEVWEEYIREMVVPLWEAAWQLKEYHRQLQHEFNGRRLETLSEGEQQVFLGGIDPRGDEVYRRNSVAKFYKAFFSAQVSDLQSWLLSEGVEVQTEVTVEVEDSQFIEFADEVHDQLTRALSSQTLYQGWQEPEVDFDALLTSPDEVRNIVERLYQGVLEFVVNHSYPTFYLWSLNQTPRRFLQEAYPEFDDTQPLVRDQFGLTALDWPNPIKPDTEIYDSYEILCFPEYNPNNQGRSFGGSIAKTNELIWSYFSDYSTQTFRDALSTYFNNVSNLKEDYEDRVANRIANVPKQWIGRQFSIYFDGLSAATDRSDVEDSQDSIMDLLDQVAPLLFLGLNKITYVSNDYLKIKSIGD</sequence>